<evidence type="ECO:0000313" key="7">
    <source>
        <dbReference type="EMBL" id="AHG93687.1"/>
    </source>
</evidence>
<dbReference type="CDD" id="cd11756">
    <property type="entry name" value="GH94N_ChvB_NdvB_1_like"/>
    <property type="match status" value="1"/>
</dbReference>
<dbReference type="InterPro" id="IPR037824">
    <property type="entry name" value="GH94N_2_NdvB"/>
</dbReference>
<keyword evidence="2" id="KW-0808">Transferase</keyword>
<dbReference type="SMART" id="SM01068">
    <property type="entry name" value="CBM_X"/>
    <property type="match status" value="2"/>
</dbReference>
<accession>W0RTB7</accession>
<keyword evidence="3" id="KW-0472">Membrane</keyword>
<evidence type="ECO:0000313" key="8">
    <source>
        <dbReference type="Proteomes" id="UP000019151"/>
    </source>
</evidence>
<gene>
    <name evidence="7" type="ORF">J421_6152</name>
</gene>
<feature type="transmembrane region" description="Helical" evidence="3">
    <location>
        <begin position="877"/>
        <end position="899"/>
    </location>
</feature>
<dbReference type="InterPro" id="IPR019282">
    <property type="entry name" value="Glycoamylase-like_cons_dom"/>
</dbReference>
<dbReference type="InterPro" id="IPR008928">
    <property type="entry name" value="6-hairpin_glycosidase_sf"/>
</dbReference>
<dbReference type="InterPro" id="IPR010383">
    <property type="entry name" value="Glyco_hydrolase_94_b-supersand"/>
</dbReference>
<dbReference type="GO" id="GO:0016757">
    <property type="term" value="F:glycosyltransferase activity"/>
    <property type="evidence" value="ECO:0007669"/>
    <property type="project" value="UniProtKB-KW"/>
</dbReference>
<evidence type="ECO:0000256" key="2">
    <source>
        <dbReference type="ARBA" id="ARBA00022679"/>
    </source>
</evidence>
<dbReference type="InParanoid" id="W0RTB7"/>
<dbReference type="SUPFAM" id="SSF74650">
    <property type="entry name" value="Galactose mutarotase-like"/>
    <property type="match status" value="2"/>
</dbReference>
<proteinExistence type="predicted"/>
<sequence length="2829" mass="308651">MAARPRRALDVGATFILTPSRTTTAPAGGPGRRRALFASGTGRADDLLAGPIHGELLGADRLADRARAVARTQVLRTDRTPGRQTRLLSRLDDTRRLLADARARLGAAAERGADVGPAGAWLLDNQYVVEEHVREVRESLPGAYYGELPKLDAGPLAGYPRVYEIATTLIGHTEGRIDGANVELFVAAFQEVAPLAIGELWAVPAMLRLALIESLRRMTIRTLRRLDEVEAADDWAARLAGPDDGESAVPPEVLEEFLAHHPPLTPAFVSRFLPQLRLADHALQSHVWLASWMAEEGVSAEDAAARAHERLALTQVITANSITSLRALGRLHWKEFVERQSVLEATLRTDPAAVYADMTFATRDAYRHVVERVARRTQRAEREVAELAVRLAGEGRQRWPDDVARGHVGYYLVDAGRATLEAATGYAPDAGEALGRRVLRHPNVVLFGGIGAGTLAALAAVLWLGDVHLGAGWAAWLPIVLLTLVPANEIAVGTVNRLVTAFLPPRTLPKLDLSRPGGIPPELRTAVVIPTLFGSVEAVREALDNLEVQFLANREAHLHFAVIGDFTDAPHETAPGDAAIVAAAVDGVHALNARYAAGRADAFYLFHRSRRWNARQGVWMGWERKRGKLAEFNRFLRGAAPDAFSVVVGDVAALRGVRYAITLDADTVLPPDAAPLLVGALAHPLNRAVYDASLGRVVRGYGILQPRVGVSLPSAHRSRFAEIHSGHPGVDPYTTAVSDVYQDLYGEGSFTGKGIYDVDAFEEATHGRFPENTLLSHDLIEGSYARAGLATDIEVLDDYPTRYLTHARRKHRWIRGDWQLLRWLGPTVPGPDGPEPNRLSLLSRWRLFDNLRRSLVEIAQLALLVVGWTVLPGSPLRWTALGLLAIAAPWIVSLLLAALRPPLDRSWRAYYTAVGHDAATSARQLALAVTFLPHQAWLSADAIARSLWRTLVSGRHLLEWQTASQTERAATGTASAVWRTMWPAVALAIGALAVVAPRWMACTPAERWRLAAAALPLVALWIASPAVARALSAPPVRRERRLDAAHRAAATRYALAHWQFFERFVSAETNWLAPDNFQEDPAPVVAMRTSPTNVGLQLLATISAHDLGFIPLERMTERLERAFDALARMRRFRGHFYNWYDLHDLRVLEPAYVSTVDSGNLAGHLIAVRQACLGLTTLGSGPGLDARLRALARQAGEYAEAMDFGLLFDRDRELFSIGYQEATHTLDASSYDLLASEARLASFVAIARNQAPVDHWFRLGRTLTHAEGATALVSWSGSMFEYLMPALVMRTFPLTLLDQTYHGAVRRQVAYAAARSVPWGISESAYNLRDRHLTYQYRAFGVPDLALKRGLGHDLVVAPYASALAAMVDPGAALDNLAALEDDGALGPYGFRDALDFTRPDPGARFALVRNYMAHHVGMSLVALTNVLAGDVWPRRFHADPLVRAAELLLQERIPRRLLLQPAQADVAEGASPAPELERPTVRAYETPDTPQPRVVLLGHLPYTIMVTNAGSGYSRYEGLAVTRWRADATTDDVGQFCYVKDVTSGRVWSATHQPVCAPADSYLAHFATDRATFHRVDGEVETRTEIAVVPADAAEVRRVTVTNNGSRAREVELTSYAEVVLAPPDADRAHPAFSNLFVQTEWHAWCSALFATRRPRSATEASVWCVHVVAVDGTLGGPITYETDRARFVGRGRTVRRPAALDPLADGPLSGTTGAVLDPVVALRARVRLDPGQSATVAFTTLVATTRERAFELADRYDDPTASQRALDLAWTTAQVELRELNVTPTDTALFQDVAGHLLYGEPALGADADERARSRGSQPLLWAAGISGDWPILLATIDAPDGLPTLRQLLSAHQYWRRRGMLVDLVVLDARPPTYLQDLHDRVIAAVAASTEAGVVDQPGGVFVRRAELLAPDVLLLLRTTARVHVACDGRSLGHTLDASAAGDADAPAGDPAMSALRRAERSAPQVVQALQRLTARLLHHVSALTTDTDETPVVAPYAAPHKAARDAHPDALSLDNGVGGLTDDGDYEIRLRAGALPPAPWANVVANPRGGFVVTERGAGFAWAENSYFYRLTPWHNDPVSDPASDVVYLRDEASGDVWSATPAPIRHAPAYTVRHRAGSSTFEHEHEGIASALTLGLAPDEPVKVSLLRLTNRDARPRRLTVTAYVEWTLGVLREHSRHHVQTTFDAARRAILARNPFDPQFAGHVAFCAMSEPVTAHTADRREFLGRNGATDAPRALAHPGTPLSGRVGVGLDPCAALQCRIDLAPGETREIAIALGAGASEADARRLVDAYGGAGPARGAVDRTTGEWRRRLTVVRVRTPQPSFDAMVNRWALYQALACRMWARSALYQSSGAYGFRDQLQDSMAFVYAEPAVARAHVLRAAARQFVEGDVQHWWHPQSGRGVRTRFSDDMAWLPYVVDHYVRVTGDATVLDEEVPFLASPPLAPDEDERYDLPQVADETASVYEHCLRALRRAATTGAHGLPLIGTGDWNDGMNRVGVEGRGESVWLAWFLTDALRRFAGHAEARADPAVAAELRARAAAYAAAAEAGAWDGAWYRRAYFDDGTPLGSAASDECRIDAIAQSWSVISGAGDPARQREAMRSFETHLVREDARLLMLLTPPFDRTPNDPGYIKGYLPGVRENGAQYTHAALWSVLATALSGDGDRAFELFQMINPLTHARTPDEVATYKVEPYVVAADVYTADGQLGRGGWTWYTGSASWLYRVALETILGFTKRGDTLSLTPCVPREWPGYSIVYRYGATEYHVTVESIDAAGDAEPSVTLDGRRLPDPFLPLADDGATHDVRVIAVRGPRSRRADYVLQRT</sequence>
<reference evidence="7 8" key="1">
    <citation type="journal article" date="2014" name="Genome Announc.">
        <title>Genome Sequence and Methylome of Soil Bacterium Gemmatirosa kalamazoonensis KBS708T, a Member of the Rarely Cultivated Gemmatimonadetes Phylum.</title>
        <authorList>
            <person name="Debruyn J.M."/>
            <person name="Radosevich M."/>
            <person name="Wommack K.E."/>
            <person name="Polson S.W."/>
            <person name="Hauser L.J."/>
            <person name="Fawaz M.N."/>
            <person name="Korlach J."/>
            <person name="Tsai Y.C."/>
        </authorList>
    </citation>
    <scope>NUCLEOTIDE SEQUENCE [LARGE SCALE GENOMIC DNA]</scope>
    <source>
        <strain evidence="7 8">KBS708</strain>
        <plasmid evidence="8">Plasmid 2</plasmid>
    </source>
</reference>
<dbReference type="InterPro" id="IPR011013">
    <property type="entry name" value="Gal_mutarotase_sf_dom"/>
</dbReference>
<dbReference type="EMBL" id="CP007130">
    <property type="protein sequence ID" value="AHG93687.1"/>
    <property type="molecule type" value="Genomic_DNA"/>
</dbReference>
<dbReference type="InterPro" id="IPR033432">
    <property type="entry name" value="GH94_catalytic"/>
</dbReference>
<dbReference type="GO" id="GO:0005975">
    <property type="term" value="P:carbohydrate metabolic process"/>
    <property type="evidence" value="ECO:0007669"/>
    <property type="project" value="InterPro"/>
</dbReference>
<feature type="transmembrane region" description="Helical" evidence="3">
    <location>
        <begin position="854"/>
        <end position="871"/>
    </location>
</feature>
<dbReference type="SUPFAM" id="SSF48208">
    <property type="entry name" value="Six-hairpin glycosidases"/>
    <property type="match status" value="1"/>
</dbReference>
<feature type="domain" description="Glycoamylase-like" evidence="5">
    <location>
        <begin position="1233"/>
        <end position="1434"/>
    </location>
</feature>
<dbReference type="Gene3D" id="2.70.98.40">
    <property type="entry name" value="Glycoside hydrolase, family 65, N-terminal domain"/>
    <property type="match status" value="2"/>
</dbReference>
<dbReference type="CDD" id="cd11753">
    <property type="entry name" value="GH94N_ChvB_NdvB_2_like"/>
    <property type="match status" value="1"/>
</dbReference>
<evidence type="ECO:0000259" key="4">
    <source>
        <dbReference type="Pfam" id="PF06165"/>
    </source>
</evidence>
<feature type="domain" description="Glycosyl hydrolase 94 catalytic" evidence="6">
    <location>
        <begin position="2314"/>
        <end position="2737"/>
    </location>
</feature>
<dbReference type="PANTHER" id="PTHR37469">
    <property type="entry name" value="CELLOBIONIC ACID PHOSPHORYLASE-RELATED"/>
    <property type="match status" value="1"/>
</dbReference>
<evidence type="ECO:0000259" key="5">
    <source>
        <dbReference type="Pfam" id="PF10091"/>
    </source>
</evidence>
<dbReference type="HOGENOM" id="CLU_000646_0_0_0"/>
<feature type="domain" description="Glycosyl hydrolase 94 supersandwich" evidence="4">
    <location>
        <begin position="1481"/>
        <end position="1761"/>
    </location>
</feature>
<keyword evidence="3" id="KW-1133">Transmembrane helix</keyword>
<organism evidence="7 8">
    <name type="scientific">Gemmatirosa kalamazoonensis</name>
    <dbReference type="NCBI Taxonomy" id="861299"/>
    <lineage>
        <taxon>Bacteria</taxon>
        <taxon>Pseudomonadati</taxon>
        <taxon>Gemmatimonadota</taxon>
        <taxon>Gemmatimonadia</taxon>
        <taxon>Gemmatimonadales</taxon>
        <taxon>Gemmatimonadaceae</taxon>
        <taxon>Gemmatirosa</taxon>
    </lineage>
</organism>
<keyword evidence="1" id="KW-0328">Glycosyltransferase</keyword>
<dbReference type="InterPro" id="IPR037820">
    <property type="entry name" value="GH94N_NdvB"/>
</dbReference>
<name>W0RTB7_9BACT</name>
<dbReference type="Proteomes" id="UP000019151">
    <property type="component" value="Plasmid 2"/>
</dbReference>
<dbReference type="Gene3D" id="1.50.10.10">
    <property type="match status" value="1"/>
</dbReference>
<feature type="transmembrane region" description="Helical" evidence="3">
    <location>
        <begin position="444"/>
        <end position="464"/>
    </location>
</feature>
<dbReference type="Pfam" id="PF17167">
    <property type="entry name" value="Glyco_hydro_94"/>
    <property type="match status" value="1"/>
</dbReference>
<protein>
    <recommendedName>
        <fullName evidence="9">Glycosyltransferase 36</fullName>
    </recommendedName>
</protein>
<dbReference type="Pfam" id="PF06165">
    <property type="entry name" value="GH94_b-supersand"/>
    <property type="match status" value="2"/>
</dbReference>
<dbReference type="Gene3D" id="1.50.10.140">
    <property type="match status" value="1"/>
</dbReference>
<dbReference type="InterPro" id="IPR012341">
    <property type="entry name" value="6hp_glycosidase-like_sf"/>
</dbReference>
<dbReference type="KEGG" id="gba:J421_6152"/>
<evidence type="ECO:0008006" key="9">
    <source>
        <dbReference type="Google" id="ProtNLM"/>
    </source>
</evidence>
<feature type="transmembrane region" description="Helical" evidence="3">
    <location>
        <begin position="976"/>
        <end position="996"/>
    </location>
</feature>
<dbReference type="Gene3D" id="2.60.420.10">
    <property type="entry name" value="Maltose phosphorylase, domain 3"/>
    <property type="match status" value="1"/>
</dbReference>
<dbReference type="PATRIC" id="fig|861299.3.peg.6209"/>
<dbReference type="PANTHER" id="PTHR37469:SF2">
    <property type="entry name" value="CELLOBIONIC ACID PHOSPHORYLASE"/>
    <property type="match status" value="1"/>
</dbReference>
<evidence type="ECO:0000259" key="6">
    <source>
        <dbReference type="Pfam" id="PF17167"/>
    </source>
</evidence>
<keyword evidence="7" id="KW-0614">Plasmid</keyword>
<dbReference type="GO" id="GO:0030246">
    <property type="term" value="F:carbohydrate binding"/>
    <property type="evidence" value="ECO:0007669"/>
    <property type="project" value="InterPro"/>
</dbReference>
<dbReference type="Pfam" id="PF10091">
    <property type="entry name" value="Glycoamylase"/>
    <property type="match status" value="1"/>
</dbReference>
<keyword evidence="3" id="KW-0812">Transmembrane</keyword>
<feature type="domain" description="Glycosyl hydrolase 94 supersandwich" evidence="4">
    <location>
        <begin position="2029"/>
        <end position="2298"/>
    </location>
</feature>
<dbReference type="InterPro" id="IPR052047">
    <property type="entry name" value="GH94_Enzymes"/>
</dbReference>
<dbReference type="InterPro" id="IPR037018">
    <property type="entry name" value="GH65_N"/>
</dbReference>
<geneLocation type="plasmid" evidence="7 8">
    <name>2</name>
</geneLocation>
<keyword evidence="8" id="KW-1185">Reference proteome</keyword>
<evidence type="ECO:0000256" key="1">
    <source>
        <dbReference type="ARBA" id="ARBA00022676"/>
    </source>
</evidence>
<dbReference type="eggNOG" id="COG3459">
    <property type="taxonomic scope" value="Bacteria"/>
</dbReference>
<evidence type="ECO:0000256" key="3">
    <source>
        <dbReference type="SAM" id="Phobius"/>
    </source>
</evidence>
<feature type="transmembrane region" description="Helical" evidence="3">
    <location>
        <begin position="470"/>
        <end position="487"/>
    </location>
</feature>